<dbReference type="InParanoid" id="A0A1X7UYK5"/>
<dbReference type="EnsemblMetazoa" id="Aqu2.1.32447_001">
    <property type="protein sequence ID" value="Aqu2.1.32447_001"/>
    <property type="gene ID" value="Aqu2.1.32447"/>
</dbReference>
<accession>A0A1X7UYK5</accession>
<protein>
    <submittedName>
        <fullName evidence="1">Uncharacterized protein</fullName>
    </submittedName>
</protein>
<reference evidence="1" key="1">
    <citation type="submission" date="2017-05" db="UniProtKB">
        <authorList>
            <consortium name="EnsemblMetazoa"/>
        </authorList>
    </citation>
    <scope>IDENTIFICATION</scope>
</reference>
<proteinExistence type="predicted"/>
<name>A0A1X7UYK5_AMPQE</name>
<evidence type="ECO:0000313" key="1">
    <source>
        <dbReference type="EnsemblMetazoa" id="Aqu2.1.32447_001"/>
    </source>
</evidence>
<sequence length="92" mass="10116">LNRQSLGQAFGLFPKSVYLISEDRELETADECGVFVDITSFIKYEVHGNTMPSDQSLSAAESIGIAGAAYKSRSPLVKQLLRPARHGLKEFL</sequence>
<organism evidence="1">
    <name type="scientific">Amphimedon queenslandica</name>
    <name type="common">Sponge</name>
    <dbReference type="NCBI Taxonomy" id="400682"/>
    <lineage>
        <taxon>Eukaryota</taxon>
        <taxon>Metazoa</taxon>
        <taxon>Porifera</taxon>
        <taxon>Demospongiae</taxon>
        <taxon>Heteroscleromorpha</taxon>
        <taxon>Haplosclerida</taxon>
        <taxon>Niphatidae</taxon>
        <taxon>Amphimedon</taxon>
    </lineage>
</organism>
<dbReference type="AlphaFoldDB" id="A0A1X7UYK5"/>